<keyword evidence="1" id="KW-1133">Transmembrane helix</keyword>
<evidence type="ECO:0000256" key="1">
    <source>
        <dbReference type="SAM" id="Phobius"/>
    </source>
</evidence>
<reference evidence="2 3" key="1">
    <citation type="submission" date="2016-12" db="EMBL/GenBank/DDBJ databases">
        <authorList>
            <person name="Song W.-J."/>
            <person name="Kurnit D.M."/>
        </authorList>
    </citation>
    <scope>NUCLEOTIDE SEQUENCE [LARGE SCALE GENOMIC DNA]</scope>
    <source>
        <strain evidence="2 3">IMCC3135</strain>
    </source>
</reference>
<dbReference type="EMBL" id="CP018632">
    <property type="protein sequence ID" value="ASJ75797.1"/>
    <property type="molecule type" value="Genomic_DNA"/>
</dbReference>
<dbReference type="Proteomes" id="UP000250079">
    <property type="component" value="Chromosome"/>
</dbReference>
<evidence type="ECO:0000313" key="3">
    <source>
        <dbReference type="Proteomes" id="UP000250079"/>
    </source>
</evidence>
<organism evidence="2 3">
    <name type="scientific">Granulosicoccus antarcticus IMCC3135</name>
    <dbReference type="NCBI Taxonomy" id="1192854"/>
    <lineage>
        <taxon>Bacteria</taxon>
        <taxon>Pseudomonadati</taxon>
        <taxon>Pseudomonadota</taxon>
        <taxon>Gammaproteobacteria</taxon>
        <taxon>Chromatiales</taxon>
        <taxon>Granulosicoccaceae</taxon>
        <taxon>Granulosicoccus</taxon>
    </lineage>
</organism>
<gene>
    <name evidence="2" type="ORF">IMCC3135_28725</name>
</gene>
<dbReference type="KEGG" id="gai:IMCC3135_28725"/>
<feature type="transmembrane region" description="Helical" evidence="1">
    <location>
        <begin position="20"/>
        <end position="39"/>
    </location>
</feature>
<proteinExistence type="predicted"/>
<protein>
    <submittedName>
        <fullName evidence="2">Uncharacterized protein</fullName>
    </submittedName>
</protein>
<keyword evidence="1" id="KW-0472">Membrane</keyword>
<keyword evidence="3" id="KW-1185">Reference proteome</keyword>
<sequence>MDSRREPGMKAQPILNLSGATYALICTFVRVAVMPYCALTTYQQRPISWPLAGQKYRSFFEQYFTNVT</sequence>
<keyword evidence="1" id="KW-0812">Transmembrane</keyword>
<dbReference type="AlphaFoldDB" id="A0A2Z2P538"/>
<name>A0A2Z2P538_9GAMM</name>
<evidence type="ECO:0000313" key="2">
    <source>
        <dbReference type="EMBL" id="ASJ75797.1"/>
    </source>
</evidence>
<accession>A0A2Z2P538</accession>